<dbReference type="Pfam" id="PF23465">
    <property type="entry name" value="DUF7131"/>
    <property type="match status" value="1"/>
</dbReference>
<dbReference type="EMBL" id="JAGPXF010000001">
    <property type="protein sequence ID" value="KAH7262369.1"/>
    <property type="molecule type" value="Genomic_DNA"/>
</dbReference>
<proteinExistence type="predicted"/>
<evidence type="ECO:0000259" key="2">
    <source>
        <dbReference type="PROSITE" id="PS51043"/>
    </source>
</evidence>
<dbReference type="Pfam" id="PF23463">
    <property type="entry name" value="WWE_2"/>
    <property type="match status" value="1"/>
</dbReference>
<dbReference type="InterPro" id="IPR055555">
    <property type="entry name" value="PA-PLA1_DUF7131"/>
</dbReference>
<evidence type="ECO:0000256" key="1">
    <source>
        <dbReference type="SAM" id="MobiDB-lite"/>
    </source>
</evidence>
<dbReference type="GO" id="GO:0005737">
    <property type="term" value="C:cytoplasm"/>
    <property type="evidence" value="ECO:0007669"/>
    <property type="project" value="TreeGrafter"/>
</dbReference>
<dbReference type="InterPro" id="IPR004177">
    <property type="entry name" value="DDHD_dom"/>
</dbReference>
<accession>A0A8K0S4N3</accession>
<dbReference type="InterPro" id="IPR057826">
    <property type="entry name" value="WWE_C20G8.02"/>
</dbReference>
<feature type="compositionally biased region" description="Polar residues" evidence="1">
    <location>
        <begin position="153"/>
        <end position="164"/>
    </location>
</feature>
<dbReference type="PANTHER" id="PTHR23509">
    <property type="entry name" value="PA-PL1 PHOSPHOLIPASE FAMILY"/>
    <property type="match status" value="1"/>
</dbReference>
<feature type="compositionally biased region" description="Low complexity" evidence="1">
    <location>
        <begin position="422"/>
        <end position="434"/>
    </location>
</feature>
<reference evidence="3" key="1">
    <citation type="journal article" date="2021" name="Nat. Commun.">
        <title>Genetic determinants of endophytism in the Arabidopsis root mycobiome.</title>
        <authorList>
            <person name="Mesny F."/>
            <person name="Miyauchi S."/>
            <person name="Thiergart T."/>
            <person name="Pickel B."/>
            <person name="Atanasova L."/>
            <person name="Karlsson M."/>
            <person name="Huettel B."/>
            <person name="Barry K.W."/>
            <person name="Haridas S."/>
            <person name="Chen C."/>
            <person name="Bauer D."/>
            <person name="Andreopoulos W."/>
            <person name="Pangilinan J."/>
            <person name="LaButti K."/>
            <person name="Riley R."/>
            <person name="Lipzen A."/>
            <person name="Clum A."/>
            <person name="Drula E."/>
            <person name="Henrissat B."/>
            <person name="Kohler A."/>
            <person name="Grigoriev I.V."/>
            <person name="Martin F.M."/>
            <person name="Hacquard S."/>
        </authorList>
    </citation>
    <scope>NUCLEOTIDE SEQUENCE</scope>
    <source>
        <strain evidence="3">MPI-SDFR-AT-0068</strain>
    </source>
</reference>
<comment type="caution">
    <text evidence="3">The sequence shown here is derived from an EMBL/GenBank/DDBJ whole genome shotgun (WGS) entry which is preliminary data.</text>
</comment>
<organism evidence="3 4">
    <name type="scientific">Fusarium tricinctum</name>
    <dbReference type="NCBI Taxonomy" id="61284"/>
    <lineage>
        <taxon>Eukaryota</taxon>
        <taxon>Fungi</taxon>
        <taxon>Dikarya</taxon>
        <taxon>Ascomycota</taxon>
        <taxon>Pezizomycotina</taxon>
        <taxon>Sordariomycetes</taxon>
        <taxon>Hypocreomycetidae</taxon>
        <taxon>Hypocreales</taxon>
        <taxon>Nectriaceae</taxon>
        <taxon>Fusarium</taxon>
        <taxon>Fusarium tricinctum species complex</taxon>
    </lineage>
</organism>
<dbReference type="InterPro" id="IPR058055">
    <property type="entry name" value="PA-PLA1"/>
</dbReference>
<feature type="region of interest" description="Disordered" evidence="1">
    <location>
        <begin position="355"/>
        <end position="453"/>
    </location>
</feature>
<keyword evidence="4" id="KW-1185">Reference proteome</keyword>
<dbReference type="GO" id="GO:0046872">
    <property type="term" value="F:metal ion binding"/>
    <property type="evidence" value="ECO:0007669"/>
    <property type="project" value="InterPro"/>
</dbReference>
<sequence length="1017" mass="112336">MAPGVADKKAEKSYLSSAVDSINPWAASRSTTPVQKLKPEEDGDSNTNPANPDDHSRTHLYGQSLRTYPAGCPPLKVLWFHAVDVPKRKPRLNRSAPAEKVSVQPKKYNAFSTSDSKALEAEYQKLLEESDNTRIQAPGRLRSASRKRKADTTEATSGSDTTDQAAGLSEPESGGIRVPVNEDFLFDVDIEARELAPVYWLGPVYDVRRGTWFYQEGSNLRPCEENLAAQLEEGYLKVKPWLYPTRDRSPSGTRRTLTPKASQESLRSTSKGPAEHTAQSQVTDTPATETSSRGQTQPQSCRLFGTHMNSMATYHDANTAYLNTDGMLSWVTSSMYQRFAGGSYMSGLKLVRGFSEPSKNKEKESAKEKGDESRSSIDEKALSLDEKQQKMLKRRSAPPSTRASYEEPVQDGEGNDVKRNPRQSTLQRQLSSLLEGEAKTQAEKEEEIRRREEQEIQDDYNALAGETQGREIEHLVLVTHGIGQLLSLRMESVNFVHDVNVLRKTTKSVYANSADLKALNSELGAGPGNCRVQVLPVCWRHLLDFPRKLEKKGERDLGDLDGDEDDYPSLDDITIEGVAFARSLISDLALDVLLYQSSYKAQISRIVLNECNRIFKLFKERNPEFKGKVHLMGHSLGSAILFDLLCQQKRDLPTQQKSGLRLWPTQQIPEIPTKDPELKLDFKVDDFFCLGSPIGLFQMLKGQTIAARHHTPAGSLDDAQGTGMQEDIRTAPLASSVEVSSVTGLPPSIASPKVQQLFNIFHPSDPISYRLEPLISPSMSALKPQLLPYTKRGIFGNVAPQGLTGIGAKVGQSVSGLWSSLSAGIASNILNRSLGLSNEEVARLTANAAQGGVTGSETTGDKTAKSQAEISAAEKREATDARMKKLADSTTGHAGLGAGEGDHNPTLIDEEIETLYSNFQKSCVQSTKDEEVMTTTVEEDKKARKMRREEAKVRALNRNGRVDYSIQESVLDFNPMNTIASHMAYWADEDVNHFVLSQLLSNKSVRKDSIGIDDRRN</sequence>
<evidence type="ECO:0000313" key="3">
    <source>
        <dbReference type="EMBL" id="KAH7262369.1"/>
    </source>
</evidence>
<gene>
    <name evidence="3" type="ORF">BKA59DRAFT_463529</name>
</gene>
<evidence type="ECO:0000313" key="4">
    <source>
        <dbReference type="Proteomes" id="UP000813427"/>
    </source>
</evidence>
<dbReference type="OrthoDB" id="431378at2759"/>
<dbReference type="GO" id="GO:0004620">
    <property type="term" value="F:phospholipase activity"/>
    <property type="evidence" value="ECO:0007669"/>
    <property type="project" value="TreeGrafter"/>
</dbReference>
<feature type="compositionally biased region" description="Basic and acidic residues" evidence="1">
    <location>
        <begin position="358"/>
        <end position="389"/>
    </location>
</feature>
<feature type="compositionally biased region" description="Basic and acidic residues" evidence="1">
    <location>
        <begin position="436"/>
        <end position="453"/>
    </location>
</feature>
<feature type="domain" description="DDHD" evidence="2">
    <location>
        <begin position="680"/>
        <end position="1001"/>
    </location>
</feature>
<feature type="compositionally biased region" description="Basic and acidic residues" evidence="1">
    <location>
        <begin position="872"/>
        <end position="887"/>
    </location>
</feature>
<dbReference type="PROSITE" id="PS51043">
    <property type="entry name" value="DDHD"/>
    <property type="match status" value="1"/>
</dbReference>
<feature type="region of interest" description="Disordered" evidence="1">
    <location>
        <begin position="851"/>
        <end position="903"/>
    </location>
</feature>
<feature type="compositionally biased region" description="Polar residues" evidence="1">
    <location>
        <begin position="250"/>
        <end position="300"/>
    </location>
</feature>
<protein>
    <submittedName>
        <fullName evidence="3">DDHD domain-containing protein</fullName>
    </submittedName>
</protein>
<feature type="region of interest" description="Disordered" evidence="1">
    <location>
        <begin position="25"/>
        <end position="62"/>
    </location>
</feature>
<feature type="region of interest" description="Disordered" evidence="1">
    <location>
        <begin position="130"/>
        <end position="175"/>
    </location>
</feature>
<dbReference type="SMART" id="SM01127">
    <property type="entry name" value="DDHD"/>
    <property type="match status" value="1"/>
</dbReference>
<dbReference type="PANTHER" id="PTHR23509:SF10">
    <property type="entry name" value="LD21067P"/>
    <property type="match status" value="1"/>
</dbReference>
<dbReference type="AlphaFoldDB" id="A0A8K0S4N3"/>
<dbReference type="Pfam" id="PF02862">
    <property type="entry name" value="DDHD"/>
    <property type="match status" value="1"/>
</dbReference>
<feature type="region of interest" description="Disordered" evidence="1">
    <location>
        <begin position="91"/>
        <end position="114"/>
    </location>
</feature>
<feature type="region of interest" description="Disordered" evidence="1">
    <location>
        <begin position="242"/>
        <end position="301"/>
    </location>
</feature>
<name>A0A8K0S4N3_9HYPO</name>
<dbReference type="Proteomes" id="UP000813427">
    <property type="component" value="Unassembled WGS sequence"/>
</dbReference>